<dbReference type="Proteomes" id="UP001268542">
    <property type="component" value="Unassembled WGS sequence"/>
</dbReference>
<proteinExistence type="predicted"/>
<organism evidence="1 2">
    <name type="scientific">Nocardioides imazamoxiresistens</name>
    <dbReference type="NCBI Taxonomy" id="3231893"/>
    <lineage>
        <taxon>Bacteria</taxon>
        <taxon>Bacillati</taxon>
        <taxon>Actinomycetota</taxon>
        <taxon>Actinomycetes</taxon>
        <taxon>Propionibacteriales</taxon>
        <taxon>Nocardioidaceae</taxon>
        <taxon>Nocardioides</taxon>
    </lineage>
</organism>
<accession>A0ABU3PR15</accession>
<dbReference type="Gene3D" id="3.30.1540.10">
    <property type="entry name" value="formyl-coa transferase, domain 3"/>
    <property type="match status" value="1"/>
</dbReference>
<dbReference type="InterPro" id="IPR044855">
    <property type="entry name" value="CoA-Trfase_III_dom3_sf"/>
</dbReference>
<protein>
    <submittedName>
        <fullName evidence="1">CaiB/BaiF CoA-transferase family protein</fullName>
    </submittedName>
</protein>
<dbReference type="InterPro" id="IPR023606">
    <property type="entry name" value="CoA-Trfase_III_dom_1_sf"/>
</dbReference>
<keyword evidence="2" id="KW-1185">Reference proteome</keyword>
<gene>
    <name evidence="1" type="ORF">RDV89_01190</name>
</gene>
<dbReference type="Pfam" id="PF02515">
    <property type="entry name" value="CoA_transf_3"/>
    <property type="match status" value="1"/>
</dbReference>
<evidence type="ECO:0000313" key="2">
    <source>
        <dbReference type="Proteomes" id="UP001268542"/>
    </source>
</evidence>
<reference evidence="1 2" key="1">
    <citation type="submission" date="2023-08" db="EMBL/GenBank/DDBJ databases">
        <title>Nocardioides seae sp. nov., a bacterium isolated from a soil.</title>
        <authorList>
            <person name="Wang X."/>
        </authorList>
    </citation>
    <scope>NUCLEOTIDE SEQUENCE [LARGE SCALE GENOMIC DNA]</scope>
    <source>
        <strain evidence="1 2">YZH12</strain>
    </source>
</reference>
<dbReference type="Gene3D" id="3.40.50.10540">
    <property type="entry name" value="Crotonobetainyl-coa:carnitine coa-transferase, domain 1"/>
    <property type="match status" value="1"/>
</dbReference>
<dbReference type="RefSeq" id="WP_315730629.1">
    <property type="nucleotide sequence ID" value="NZ_JAVYII010000001.1"/>
</dbReference>
<dbReference type="SUPFAM" id="SSF89796">
    <property type="entry name" value="CoA-transferase family III (CaiB/BaiF)"/>
    <property type="match status" value="1"/>
</dbReference>
<dbReference type="InterPro" id="IPR003673">
    <property type="entry name" value="CoA-Trfase_fam_III"/>
</dbReference>
<dbReference type="PANTHER" id="PTHR48228:SF5">
    <property type="entry name" value="ALPHA-METHYLACYL-COA RACEMASE"/>
    <property type="match status" value="1"/>
</dbReference>
<evidence type="ECO:0000313" key="1">
    <source>
        <dbReference type="EMBL" id="MDT9591662.1"/>
    </source>
</evidence>
<dbReference type="InterPro" id="IPR050509">
    <property type="entry name" value="CoA-transferase_III"/>
</dbReference>
<dbReference type="EMBL" id="JAVYII010000001">
    <property type="protein sequence ID" value="MDT9591662.1"/>
    <property type="molecule type" value="Genomic_DNA"/>
</dbReference>
<dbReference type="PANTHER" id="PTHR48228">
    <property type="entry name" value="SUCCINYL-COA--D-CITRAMALATE COA-TRANSFERASE"/>
    <property type="match status" value="1"/>
</dbReference>
<name>A0ABU3PR15_9ACTN</name>
<sequence>MTDHHDPTTPLAGVRVLDLSRMLPVGALTQLLADLGAEVVKVERPGAGEESRGHGPAVAGTTATHAFLDRGKRSVALDLKDPRGVRAVHALAAACDVVVESFRPGVADRLGVGWDDLRTVNPRLVYCSVNGYGTGGPREQEPGHDLNYLAYAGATGFGGSRAHGPAVGGIQTADLLGGLTGGIGLLAALVAVRAGAPGRRVEVGLADAALWALGLHVSGWLAGGGAEGPEATTVTGASASYRVYACADGRHLAVGAVEPQFWAAFTDVIGRPDLRTRQHDPAAVDEVAAAVATRTLAEWQEALGDRETCAGPVQDFAEVRDDPQFRARGMLVPVPGDPGVEQVGTPVRLDGRTRHPDRPAAPAVGQDTSTVLAACDVDDDVRAAALRWASGRPADALPELQEDPA</sequence>
<comment type="caution">
    <text evidence="1">The sequence shown here is derived from an EMBL/GenBank/DDBJ whole genome shotgun (WGS) entry which is preliminary data.</text>
</comment>